<evidence type="ECO:0000313" key="3">
    <source>
        <dbReference type="Proteomes" id="UP001595665"/>
    </source>
</evidence>
<dbReference type="PANTHER" id="PTHR34365:SF7">
    <property type="entry name" value="GLYCINE-RICH DOMAIN-CONTAINING PROTEIN 1"/>
    <property type="match status" value="1"/>
</dbReference>
<reference evidence="3" key="2">
    <citation type="journal article" date="2019" name="Int. J. Syst. Evol. Microbiol.">
        <title>The Global Catalogue of Microorganisms (GCM) 10K type strain sequencing project: providing services to taxonomists for standard genome sequencing and annotation.</title>
        <authorList>
            <consortium name="The Broad Institute Genomics Platform"/>
            <consortium name="The Broad Institute Genome Sequencing Center for Infectious Disease"/>
            <person name="Wu L."/>
            <person name="Ma J."/>
        </authorList>
    </citation>
    <scope>NUCLEOTIDE SEQUENCE [LARGE SCALE GENOMIC DNA]</scope>
    <source>
        <strain evidence="3">CCM 7480</strain>
    </source>
</reference>
<dbReference type="PANTHER" id="PTHR34365">
    <property type="entry name" value="ENOLASE (DUF1399)"/>
    <property type="match status" value="1"/>
</dbReference>
<dbReference type="RefSeq" id="WP_379732727.1">
    <property type="nucleotide sequence ID" value="NZ_JBHRVV010000001.1"/>
</dbReference>
<organism evidence="1 3">
    <name type="scientific">Massilia haematophila</name>
    <dbReference type="NCBI Taxonomy" id="457923"/>
    <lineage>
        <taxon>Bacteria</taxon>
        <taxon>Pseudomonadati</taxon>
        <taxon>Pseudomonadota</taxon>
        <taxon>Betaproteobacteria</taxon>
        <taxon>Burkholderiales</taxon>
        <taxon>Oxalobacteraceae</taxon>
        <taxon>Telluria group</taxon>
        <taxon>Massilia</taxon>
    </lineage>
</organism>
<dbReference type="EMBL" id="JBHRVV010000001">
    <property type="protein sequence ID" value="MFC3461424.1"/>
    <property type="molecule type" value="Genomic_DNA"/>
</dbReference>
<reference evidence="1" key="3">
    <citation type="submission" date="2024-09" db="EMBL/GenBank/DDBJ databases">
        <authorList>
            <person name="Sun Q."/>
            <person name="Mori K."/>
        </authorList>
    </citation>
    <scope>NUCLEOTIDE SEQUENCE</scope>
    <source>
        <strain evidence="1">CCM 7480</strain>
    </source>
</reference>
<comment type="caution">
    <text evidence="1">The sequence shown here is derived from an EMBL/GenBank/DDBJ whole genome shotgun (WGS) entry which is preliminary data.</text>
</comment>
<dbReference type="Pfam" id="PF07173">
    <property type="entry name" value="GRDP-like"/>
    <property type="match status" value="1"/>
</dbReference>
<proteinExistence type="predicted"/>
<reference evidence="1" key="1">
    <citation type="journal article" date="2014" name="Int. J. Syst. Evol. Microbiol.">
        <title>Complete genome of a new Firmicutes species belonging to the dominant human colonic microbiota ('Ruminococcus bicirculans') reveals two chromosomes and a selective capacity to utilize plant glucans.</title>
        <authorList>
            <consortium name="NISC Comparative Sequencing Program"/>
            <person name="Wegmann U."/>
            <person name="Louis P."/>
            <person name="Goesmann A."/>
            <person name="Henrissat B."/>
            <person name="Duncan S.H."/>
            <person name="Flint H.J."/>
        </authorList>
    </citation>
    <scope>NUCLEOTIDE SEQUENCE</scope>
    <source>
        <strain evidence="1">CCM 7480</strain>
    </source>
</reference>
<protein>
    <submittedName>
        <fullName evidence="1">Glycine-rich domain-containing protein-like</fullName>
    </submittedName>
</protein>
<evidence type="ECO:0000313" key="2">
    <source>
        <dbReference type="EMBL" id="MFC3461424.1"/>
    </source>
</evidence>
<name>A0ABV7PBY2_9BURK</name>
<dbReference type="Proteomes" id="UP001595665">
    <property type="component" value="Unassembled WGS sequence"/>
</dbReference>
<gene>
    <name evidence="1" type="ORF">ACFOPH_00110</name>
    <name evidence="2" type="ORF">ACFOPH_24755</name>
</gene>
<evidence type="ECO:0000313" key="1">
    <source>
        <dbReference type="EMBL" id="MFC3456656.1"/>
    </source>
</evidence>
<accession>A0ABV7PBY2</accession>
<sequence>MNANNDFEAIAALDLNPIKVKLMHKESGEGWSLERANATETEYRRFLYLMKAFPNEETAPLVDVDTFWHYHILDTMKYASDCEQAFGYFLHHYPYIGLRGEDDIAVQEQAGQRMRELYESTFGEPYLKQADAAWCGRAPQDVASAAAQAAWCGRAPVTAAEGAGQPAWCGRSPVTAIAAAVRTAWCGRAPEAAQETAWCGRAPAAAGAKKTAWCGRAPANTTAEVQTAWCGRAPANTAVEAQTAWCGRAPAHTAAEVQSAWCGRAPANTAAEVQTAWCGRAPLAA</sequence>
<dbReference type="EMBL" id="JBHRVV010000001">
    <property type="protein sequence ID" value="MFC3456656.1"/>
    <property type="molecule type" value="Genomic_DNA"/>
</dbReference>
<dbReference type="InterPro" id="IPR009836">
    <property type="entry name" value="GRDP-like"/>
</dbReference>
<keyword evidence="3" id="KW-1185">Reference proteome</keyword>